<evidence type="ECO:0000256" key="4">
    <source>
        <dbReference type="ARBA" id="ARBA00023136"/>
    </source>
</evidence>
<evidence type="ECO:0000259" key="6">
    <source>
        <dbReference type="Pfam" id="PF04932"/>
    </source>
</evidence>
<reference evidence="7 8" key="1">
    <citation type="submission" date="2018-03" db="EMBL/GenBank/DDBJ databases">
        <title>Aquarubrobacter algicola gen. nov., sp. nov., a novel actinobacterium isolated from shallow eutrophic lake during the end of cyanobacterial harmful algal blooms.</title>
        <authorList>
            <person name="Chun S.J."/>
        </authorList>
    </citation>
    <scope>NUCLEOTIDE SEQUENCE [LARGE SCALE GENOMIC DNA]</scope>
    <source>
        <strain evidence="7 8">Seoho-28</strain>
    </source>
</reference>
<dbReference type="InterPro" id="IPR051533">
    <property type="entry name" value="WaaL-like"/>
</dbReference>
<keyword evidence="3 5" id="KW-1133">Transmembrane helix</keyword>
<keyword evidence="8" id="KW-1185">Reference proteome</keyword>
<accession>A0A2T4UFW1</accession>
<evidence type="ECO:0000256" key="2">
    <source>
        <dbReference type="ARBA" id="ARBA00022692"/>
    </source>
</evidence>
<dbReference type="AlphaFoldDB" id="A0A2T4UFW1"/>
<proteinExistence type="predicted"/>
<dbReference type="InterPro" id="IPR007016">
    <property type="entry name" value="O-antigen_ligase-rel_domated"/>
</dbReference>
<feature type="transmembrane region" description="Helical" evidence="5">
    <location>
        <begin position="38"/>
        <end position="57"/>
    </location>
</feature>
<feature type="transmembrane region" description="Helical" evidence="5">
    <location>
        <begin position="98"/>
        <end position="114"/>
    </location>
</feature>
<organism evidence="7 8">
    <name type="scientific">Paraconexibacter algicola</name>
    <dbReference type="NCBI Taxonomy" id="2133960"/>
    <lineage>
        <taxon>Bacteria</taxon>
        <taxon>Bacillati</taxon>
        <taxon>Actinomycetota</taxon>
        <taxon>Thermoleophilia</taxon>
        <taxon>Solirubrobacterales</taxon>
        <taxon>Paraconexibacteraceae</taxon>
        <taxon>Paraconexibacter</taxon>
    </lineage>
</organism>
<feature type="transmembrane region" description="Helical" evidence="5">
    <location>
        <begin position="275"/>
        <end position="296"/>
    </location>
</feature>
<feature type="transmembrane region" description="Helical" evidence="5">
    <location>
        <begin position="12"/>
        <end position="32"/>
    </location>
</feature>
<dbReference type="GO" id="GO:0016020">
    <property type="term" value="C:membrane"/>
    <property type="evidence" value="ECO:0007669"/>
    <property type="project" value="UniProtKB-SubCell"/>
</dbReference>
<feature type="transmembrane region" description="Helical" evidence="5">
    <location>
        <begin position="64"/>
        <end position="86"/>
    </location>
</feature>
<feature type="transmembrane region" description="Helical" evidence="5">
    <location>
        <begin position="316"/>
        <end position="334"/>
    </location>
</feature>
<keyword evidence="2 5" id="KW-0812">Transmembrane</keyword>
<evidence type="ECO:0000313" key="7">
    <source>
        <dbReference type="EMBL" id="PTL56651.1"/>
    </source>
</evidence>
<feature type="transmembrane region" description="Helical" evidence="5">
    <location>
        <begin position="166"/>
        <end position="185"/>
    </location>
</feature>
<comment type="caution">
    <text evidence="7">The sequence shown here is derived from an EMBL/GenBank/DDBJ whole genome shotgun (WGS) entry which is preliminary data.</text>
</comment>
<evidence type="ECO:0000313" key="8">
    <source>
        <dbReference type="Proteomes" id="UP000240739"/>
    </source>
</evidence>
<dbReference type="PANTHER" id="PTHR37422:SF13">
    <property type="entry name" value="LIPOPOLYSACCHARIDE BIOSYNTHESIS PROTEIN PA4999-RELATED"/>
    <property type="match status" value="1"/>
</dbReference>
<dbReference type="Proteomes" id="UP000240739">
    <property type="component" value="Unassembled WGS sequence"/>
</dbReference>
<evidence type="ECO:0000256" key="3">
    <source>
        <dbReference type="ARBA" id="ARBA00022989"/>
    </source>
</evidence>
<feature type="transmembrane region" description="Helical" evidence="5">
    <location>
        <begin position="216"/>
        <end position="235"/>
    </location>
</feature>
<dbReference type="PANTHER" id="PTHR37422">
    <property type="entry name" value="TEICHURONIC ACID BIOSYNTHESIS PROTEIN TUAE"/>
    <property type="match status" value="1"/>
</dbReference>
<feature type="transmembrane region" description="Helical" evidence="5">
    <location>
        <begin position="242"/>
        <end position="263"/>
    </location>
</feature>
<name>A0A2T4UFW1_9ACTN</name>
<feature type="domain" description="O-antigen ligase-related" evidence="6">
    <location>
        <begin position="200"/>
        <end position="418"/>
    </location>
</feature>
<sequence>MRSPSPAVPALGLLRGGLLAGPVVLAFFSGGFFDGPRLWALAGCWALVVAAAVLAPAPLPRRRAGLLAVAGLGLLVAWTGVSRAWAPLDDPAGDDLERTLLYLGALLAAAMLLGRRRDARTAELAVGGGALLVTLYGLSGRLVPWLVEQSASVSAGGRLEQPLTYWNAQGALAAIGAVVAVRVAGDRTRPDALRAAAGAAAAPLAAGVYLSFSRGAVLALGCGLLVLLACAPTFGQLRALGVAALTSVPLLVASALSDAVRALEGDAGTRDAQGAIVLAVLLGCVVAAALLTATVARREAADGARSGRLPLPGRGLGAAVAVLCVVAVVVPVVVAPGGPQDPAFGAQTQRFTDVGSNRDRYWDVALRAFADHPVAGVGSGGFAVEWQRERDVPDPVRDAHSLPLETAAELGLVGLLALALFVVGVARCARTVQREDPALAAGACAALTVWAVHACLDWDWEMPALTLPVLLLTGSLIARADRAEPRPVASR</sequence>
<feature type="transmembrane region" description="Helical" evidence="5">
    <location>
        <begin position="407"/>
        <end position="426"/>
    </location>
</feature>
<dbReference type="OrthoDB" id="5245203at2"/>
<evidence type="ECO:0000256" key="1">
    <source>
        <dbReference type="ARBA" id="ARBA00004141"/>
    </source>
</evidence>
<gene>
    <name evidence="7" type="ORF">C7Y72_14510</name>
</gene>
<dbReference type="EMBL" id="PYYB01000002">
    <property type="protein sequence ID" value="PTL56651.1"/>
    <property type="molecule type" value="Genomic_DNA"/>
</dbReference>
<protein>
    <recommendedName>
        <fullName evidence="6">O-antigen ligase-related domain-containing protein</fullName>
    </recommendedName>
</protein>
<evidence type="ECO:0000256" key="5">
    <source>
        <dbReference type="SAM" id="Phobius"/>
    </source>
</evidence>
<keyword evidence="4 5" id="KW-0472">Membrane</keyword>
<feature type="transmembrane region" description="Helical" evidence="5">
    <location>
        <begin position="126"/>
        <end position="146"/>
    </location>
</feature>
<dbReference type="Pfam" id="PF04932">
    <property type="entry name" value="Wzy_C"/>
    <property type="match status" value="1"/>
</dbReference>
<dbReference type="RefSeq" id="WP_107570370.1">
    <property type="nucleotide sequence ID" value="NZ_PYYB01000002.1"/>
</dbReference>
<feature type="transmembrane region" description="Helical" evidence="5">
    <location>
        <begin position="192"/>
        <end position="210"/>
    </location>
</feature>
<comment type="subcellular location">
    <subcellularLocation>
        <location evidence="1">Membrane</location>
        <topology evidence="1">Multi-pass membrane protein</topology>
    </subcellularLocation>
</comment>